<dbReference type="PROSITE" id="PS51257">
    <property type="entry name" value="PROKAR_LIPOPROTEIN"/>
    <property type="match status" value="1"/>
</dbReference>
<dbReference type="Proteomes" id="UP000588071">
    <property type="component" value="Unassembled WGS sequence"/>
</dbReference>
<dbReference type="CDD" id="cd14747">
    <property type="entry name" value="PBP2_MalE"/>
    <property type="match status" value="1"/>
</dbReference>
<sequence>MKLKKLIILGATTLLSVGALSACGQSNSTSSKSDNEVLNIWGMGEEVKSLSKMTDDFTKETGIKVKIQSIPWSNAHDKLLTAIASKKGPDVLQMGTTWMPEFQKAGALTDMSKYINKYENLKPDNFFKGSVETTIFDGKSYGIPWAAETRVLFYRTDVLKNVGYDEAPKTWDELEDVAKKLSDRGKDKYGINIDSKEQSLAFMFARQNGSPLFEDGKPLFNTPKFVEAVSYLNNFIQKGYSPKEDLGMDVSQTFSGDAMVPMFISGPWMAKAVKDTVPDAKGKWAIATLPKKENNLSSMGGSNLTIFKYSKQKDNAAKFIEFMSRPENQIKWLELTDALPTVMKTWENEKLKNDSIYKVFYEQLQNSEPMPLIPEFEELAQSYLKHFEQIYLGGKDVQSEMDDYQKESEKLLDK</sequence>
<feature type="signal peptide" evidence="4">
    <location>
        <begin position="1"/>
        <end position="21"/>
    </location>
</feature>
<dbReference type="GO" id="GO:0042956">
    <property type="term" value="P:maltodextrin transmembrane transport"/>
    <property type="evidence" value="ECO:0007669"/>
    <property type="project" value="TreeGrafter"/>
</dbReference>
<dbReference type="InterPro" id="IPR006059">
    <property type="entry name" value="SBP"/>
</dbReference>
<evidence type="ECO:0000313" key="6">
    <source>
        <dbReference type="Proteomes" id="UP000588071"/>
    </source>
</evidence>
<dbReference type="AlphaFoldDB" id="A0A7X9NNW4"/>
<reference evidence="5 6" key="1">
    <citation type="submission" date="2020-04" db="EMBL/GenBank/DDBJ databases">
        <authorList>
            <person name="Hitch T.C.A."/>
            <person name="Wylensek D."/>
            <person name="Clavel T."/>
        </authorList>
    </citation>
    <scope>NUCLEOTIDE SEQUENCE [LARGE SCALE GENOMIC DNA]</scope>
    <source>
        <strain evidence="5 6">WCA-380-WT-3C</strain>
    </source>
</reference>
<dbReference type="SUPFAM" id="SSF53850">
    <property type="entry name" value="Periplasmic binding protein-like II"/>
    <property type="match status" value="1"/>
</dbReference>
<dbReference type="Gene3D" id="3.40.190.10">
    <property type="entry name" value="Periplasmic binding protein-like II"/>
    <property type="match status" value="2"/>
</dbReference>
<protein>
    <submittedName>
        <fullName evidence="5">Sugar ABC transporter substrate-binding protein</fullName>
    </submittedName>
</protein>
<dbReference type="GO" id="GO:1901982">
    <property type="term" value="F:maltose binding"/>
    <property type="evidence" value="ECO:0007669"/>
    <property type="project" value="TreeGrafter"/>
</dbReference>
<dbReference type="Pfam" id="PF01547">
    <property type="entry name" value="SBP_bac_1"/>
    <property type="match status" value="1"/>
</dbReference>
<evidence type="ECO:0000256" key="3">
    <source>
        <dbReference type="ARBA" id="ARBA00022729"/>
    </source>
</evidence>
<keyword evidence="2" id="KW-0813">Transport</keyword>
<proteinExistence type="inferred from homology"/>
<dbReference type="GO" id="GO:0015768">
    <property type="term" value="P:maltose transport"/>
    <property type="evidence" value="ECO:0007669"/>
    <property type="project" value="TreeGrafter"/>
</dbReference>
<dbReference type="PANTHER" id="PTHR30061">
    <property type="entry name" value="MALTOSE-BINDING PERIPLASMIC PROTEIN"/>
    <property type="match status" value="1"/>
</dbReference>
<comment type="similarity">
    <text evidence="1">Belongs to the bacterial solute-binding protein 1 family.</text>
</comment>
<keyword evidence="3 4" id="KW-0732">Signal</keyword>
<name>A0A7X9NNW4_9ENTE</name>
<organism evidence="5 6">
    <name type="scientific">Enterococcus cecorum</name>
    <dbReference type="NCBI Taxonomy" id="44008"/>
    <lineage>
        <taxon>Bacteria</taxon>
        <taxon>Bacillati</taxon>
        <taxon>Bacillota</taxon>
        <taxon>Bacilli</taxon>
        <taxon>Lactobacillales</taxon>
        <taxon>Enterococcaceae</taxon>
        <taxon>Enterococcus</taxon>
    </lineage>
</organism>
<comment type="caution">
    <text evidence="5">The sequence shown here is derived from an EMBL/GenBank/DDBJ whole genome shotgun (WGS) entry which is preliminary data.</text>
</comment>
<evidence type="ECO:0000256" key="4">
    <source>
        <dbReference type="SAM" id="SignalP"/>
    </source>
</evidence>
<dbReference type="EMBL" id="JABAFV010000023">
    <property type="protein sequence ID" value="NME50629.1"/>
    <property type="molecule type" value="Genomic_DNA"/>
</dbReference>
<gene>
    <name evidence="5" type="ORF">HF857_10480</name>
</gene>
<feature type="chain" id="PRO_5039479035" evidence="4">
    <location>
        <begin position="22"/>
        <end position="414"/>
    </location>
</feature>
<dbReference type="RefSeq" id="WP_168931791.1">
    <property type="nucleotide sequence ID" value="NZ_JABAFV010000023.1"/>
</dbReference>
<dbReference type="PANTHER" id="PTHR30061:SF50">
    <property type="entry name" value="MALTOSE_MALTODEXTRIN-BINDING PERIPLASMIC PROTEIN"/>
    <property type="match status" value="1"/>
</dbReference>
<accession>A0A7X9NNW4</accession>
<evidence type="ECO:0000256" key="1">
    <source>
        <dbReference type="ARBA" id="ARBA00008520"/>
    </source>
</evidence>
<evidence type="ECO:0000313" key="5">
    <source>
        <dbReference type="EMBL" id="NME50629.1"/>
    </source>
</evidence>
<evidence type="ECO:0000256" key="2">
    <source>
        <dbReference type="ARBA" id="ARBA00022448"/>
    </source>
</evidence>
<dbReference type="GO" id="GO:0055052">
    <property type="term" value="C:ATP-binding cassette (ABC) transporter complex, substrate-binding subunit-containing"/>
    <property type="evidence" value="ECO:0007669"/>
    <property type="project" value="TreeGrafter"/>
</dbReference>